<dbReference type="RefSeq" id="WP_048848505.1">
    <property type="nucleotide sequence ID" value="NZ_BALE01000014.1"/>
</dbReference>
<dbReference type="PANTHER" id="PTHR11101">
    <property type="entry name" value="PHOSPHATE TRANSPORTER"/>
    <property type="match status" value="1"/>
</dbReference>
<dbReference type="GO" id="GO:0015293">
    <property type="term" value="F:symporter activity"/>
    <property type="evidence" value="ECO:0007669"/>
    <property type="project" value="UniProtKB-KW"/>
</dbReference>
<evidence type="ECO:0000256" key="10">
    <source>
        <dbReference type="ARBA" id="ARBA00047348"/>
    </source>
</evidence>
<feature type="transmembrane region" description="Helical" evidence="11">
    <location>
        <begin position="122"/>
        <end position="139"/>
    </location>
</feature>
<evidence type="ECO:0000313" key="12">
    <source>
        <dbReference type="EMBL" id="GAN54002.1"/>
    </source>
</evidence>
<evidence type="ECO:0000256" key="7">
    <source>
        <dbReference type="ARBA" id="ARBA00022847"/>
    </source>
</evidence>
<gene>
    <name evidence="12" type="ORF">Tasa_014_023</name>
</gene>
<comment type="similarity">
    <text evidence="2">Belongs to the inorganic phosphate transporter (PiT) (TC 2.A.20) family. Pit subfamily.</text>
</comment>
<dbReference type="GO" id="GO:0035435">
    <property type="term" value="P:phosphate ion transmembrane transport"/>
    <property type="evidence" value="ECO:0007669"/>
    <property type="project" value="TreeGrafter"/>
</dbReference>
<dbReference type="AlphaFoldDB" id="A0A0D6MK41"/>
<keyword evidence="8 11" id="KW-1133">Transmembrane helix</keyword>
<reference evidence="12 13" key="1">
    <citation type="submission" date="2012-10" db="EMBL/GenBank/DDBJ databases">
        <title>Genome sequencing of Tanticharoenia sakaeratensis NBRC 103193.</title>
        <authorList>
            <person name="Azuma Y."/>
            <person name="Hadano H."/>
            <person name="Hirakawa H."/>
            <person name="Matsushita K."/>
        </authorList>
    </citation>
    <scope>NUCLEOTIDE SEQUENCE [LARGE SCALE GENOMIC DNA]</scope>
    <source>
        <strain evidence="12 13">NBRC 103193</strain>
    </source>
</reference>
<dbReference type="Proteomes" id="UP000032679">
    <property type="component" value="Unassembled WGS sequence"/>
</dbReference>
<comment type="subcellular location">
    <subcellularLocation>
        <location evidence="1">Cell membrane</location>
        <topology evidence="1">Multi-pass membrane protein</topology>
    </subcellularLocation>
    <subcellularLocation>
        <location evidence="11">Membrane</location>
        <topology evidence="11">Multi-pass membrane protein</topology>
    </subcellularLocation>
</comment>
<evidence type="ECO:0000256" key="8">
    <source>
        <dbReference type="ARBA" id="ARBA00022989"/>
    </source>
</evidence>
<evidence type="ECO:0000256" key="6">
    <source>
        <dbReference type="ARBA" id="ARBA00022692"/>
    </source>
</evidence>
<dbReference type="Pfam" id="PF01384">
    <property type="entry name" value="PHO4"/>
    <property type="match status" value="1"/>
</dbReference>
<feature type="transmembrane region" description="Helical" evidence="11">
    <location>
        <begin position="151"/>
        <end position="176"/>
    </location>
</feature>
<protein>
    <recommendedName>
        <fullName evidence="11">Phosphate transporter</fullName>
    </recommendedName>
</protein>
<feature type="transmembrane region" description="Helical" evidence="11">
    <location>
        <begin position="52"/>
        <end position="75"/>
    </location>
</feature>
<keyword evidence="3 11" id="KW-0813">Transport</keyword>
<keyword evidence="5 11" id="KW-0592">Phosphate transport</keyword>
<proteinExistence type="inferred from homology"/>
<feature type="transmembrane region" description="Helical" evidence="11">
    <location>
        <begin position="427"/>
        <end position="447"/>
    </location>
</feature>
<organism evidence="12 13">
    <name type="scientific">Tanticharoenia sakaeratensis NBRC 103193</name>
    <dbReference type="NCBI Taxonomy" id="1231623"/>
    <lineage>
        <taxon>Bacteria</taxon>
        <taxon>Pseudomonadati</taxon>
        <taxon>Pseudomonadota</taxon>
        <taxon>Alphaproteobacteria</taxon>
        <taxon>Acetobacterales</taxon>
        <taxon>Acetobacteraceae</taxon>
        <taxon>Tanticharoenia</taxon>
    </lineage>
</organism>
<name>A0A0D6MK41_9PROT</name>
<keyword evidence="7" id="KW-0769">Symport</keyword>
<keyword evidence="9 11" id="KW-0472">Membrane</keyword>
<evidence type="ECO:0000313" key="13">
    <source>
        <dbReference type="Proteomes" id="UP000032679"/>
    </source>
</evidence>
<evidence type="ECO:0000256" key="3">
    <source>
        <dbReference type="ARBA" id="ARBA00022448"/>
    </source>
</evidence>
<comment type="caution">
    <text evidence="12">The sequence shown here is derived from an EMBL/GenBank/DDBJ whole genome shotgun (WGS) entry which is preliminary data.</text>
</comment>
<evidence type="ECO:0000256" key="4">
    <source>
        <dbReference type="ARBA" id="ARBA00022475"/>
    </source>
</evidence>
<dbReference type="OrthoDB" id="9779554at2"/>
<dbReference type="GO" id="GO:0005315">
    <property type="term" value="F:phosphate transmembrane transporter activity"/>
    <property type="evidence" value="ECO:0007669"/>
    <property type="project" value="InterPro"/>
</dbReference>
<feature type="transmembrane region" description="Helical" evidence="11">
    <location>
        <begin position="95"/>
        <end position="115"/>
    </location>
</feature>
<evidence type="ECO:0000256" key="9">
    <source>
        <dbReference type="ARBA" id="ARBA00023136"/>
    </source>
</evidence>
<keyword evidence="6 11" id="KW-0812">Transmembrane</keyword>
<comment type="catalytic activity">
    <reaction evidence="10">
        <text>phosphate(in) + H(+)(in) = phosphate(out) + H(+)(out)</text>
        <dbReference type="Rhea" id="RHEA:29939"/>
        <dbReference type="ChEBI" id="CHEBI:15378"/>
        <dbReference type="ChEBI" id="CHEBI:43474"/>
    </reaction>
</comment>
<accession>A0A0D6MK41</accession>
<feature type="transmembrane region" description="Helical" evidence="11">
    <location>
        <begin position="12"/>
        <end position="31"/>
    </location>
</feature>
<dbReference type="EMBL" id="BALE01000014">
    <property type="protein sequence ID" value="GAN54002.1"/>
    <property type="molecule type" value="Genomic_DNA"/>
</dbReference>
<evidence type="ECO:0000256" key="5">
    <source>
        <dbReference type="ARBA" id="ARBA00022592"/>
    </source>
</evidence>
<keyword evidence="13" id="KW-1185">Reference proteome</keyword>
<evidence type="ECO:0000256" key="1">
    <source>
        <dbReference type="ARBA" id="ARBA00004651"/>
    </source>
</evidence>
<evidence type="ECO:0000256" key="11">
    <source>
        <dbReference type="RuleBase" id="RU363058"/>
    </source>
</evidence>
<keyword evidence="4" id="KW-1003">Cell membrane</keyword>
<sequence>MLHLAPASTGSLIALVFCFVLVCVFEFANGFHDTANAVATVIYTNSLKPRIAVVWSGLMNFLGVLLGGIAVAYGLVEILPPDVLSPPNGFPAVPMLVSLFGTALAWNILTWWFGIPNSSSHCVIGALVGIAVGDAFIHARGLNHSVDWSQIYHVLSGLIVSPILGLVLALIAYMILRAVVKMPALYRPPAGGEAPHPVVRGLLILTCTAVSFSHGSNDGQKSIGLIMLTIIGLMPGTFALNPDHHVDRTHLAADAAAARPLVAEFDTYNYRADAIASIDRLSSATPLMPSEVRGDVYQVVSALRSVASNPAASGAVKAQARHITADLRPNVEYAPVWVRALSALCLGLGTMIGYKRIVRTLGEGIGKTHLTPAQGATSELVGAGLIMTASHTGLPVSTTHVITSAVAGTMIGAGSGINTKTLARIGLAWVFTLPATIIGAAALFYLLD</sequence>
<dbReference type="GO" id="GO:0005886">
    <property type="term" value="C:plasma membrane"/>
    <property type="evidence" value="ECO:0007669"/>
    <property type="project" value="UniProtKB-SubCell"/>
</dbReference>
<dbReference type="STRING" id="1231623.Tasa_014_023"/>
<evidence type="ECO:0000256" key="2">
    <source>
        <dbReference type="ARBA" id="ARBA00005342"/>
    </source>
</evidence>
<dbReference type="PANTHER" id="PTHR11101:SF65">
    <property type="entry name" value="LOW-AFFINITY INORGANIC PHOSPHATE TRANSPORTER PITA-RELATED"/>
    <property type="match status" value="1"/>
</dbReference>
<dbReference type="InterPro" id="IPR001204">
    <property type="entry name" value="Phos_transporter"/>
</dbReference>